<dbReference type="PANTHER" id="PTHR38886:SF1">
    <property type="entry name" value="NACHT-NTPASE AND P-LOOP NTPASES N-TERMINAL DOMAIN-CONTAINING PROTEIN"/>
    <property type="match status" value="1"/>
</dbReference>
<dbReference type="GeneID" id="28769290"/>
<protein>
    <recommendedName>
        <fullName evidence="3">Fungal N-terminal domain-containing protein</fullName>
    </recommendedName>
</protein>
<dbReference type="STRING" id="1460663.A0A177BZQ0"/>
<evidence type="ECO:0000313" key="2">
    <source>
        <dbReference type="Proteomes" id="UP000077069"/>
    </source>
</evidence>
<dbReference type="EMBL" id="KV441559">
    <property type="protein sequence ID" value="OAG00461.1"/>
    <property type="molecule type" value="Genomic_DNA"/>
</dbReference>
<dbReference type="OrthoDB" id="3045089at2759"/>
<gene>
    <name evidence="1" type="ORF">CC84DRAFT_304926</name>
</gene>
<dbReference type="RefSeq" id="XP_018030826.1">
    <property type="nucleotide sequence ID" value="XM_018185804.1"/>
</dbReference>
<organism evidence="1 2">
    <name type="scientific">Paraphaeosphaeria sporulosa</name>
    <dbReference type="NCBI Taxonomy" id="1460663"/>
    <lineage>
        <taxon>Eukaryota</taxon>
        <taxon>Fungi</taxon>
        <taxon>Dikarya</taxon>
        <taxon>Ascomycota</taxon>
        <taxon>Pezizomycotina</taxon>
        <taxon>Dothideomycetes</taxon>
        <taxon>Pleosporomycetidae</taxon>
        <taxon>Pleosporales</taxon>
        <taxon>Massarineae</taxon>
        <taxon>Didymosphaeriaceae</taxon>
        <taxon>Paraphaeosphaeria</taxon>
    </lineage>
</organism>
<evidence type="ECO:0000313" key="1">
    <source>
        <dbReference type="EMBL" id="OAG00461.1"/>
    </source>
</evidence>
<accession>A0A177BZQ0</accession>
<dbReference type="Proteomes" id="UP000077069">
    <property type="component" value="Unassembled WGS sequence"/>
</dbReference>
<evidence type="ECO:0008006" key="3">
    <source>
        <dbReference type="Google" id="ProtNLM"/>
    </source>
</evidence>
<dbReference type="InParanoid" id="A0A177BZQ0"/>
<reference evidence="1 2" key="1">
    <citation type="submission" date="2016-05" db="EMBL/GenBank/DDBJ databases">
        <title>Comparative analysis of secretome profiles of manganese(II)-oxidizing ascomycete fungi.</title>
        <authorList>
            <consortium name="DOE Joint Genome Institute"/>
            <person name="Zeiner C.A."/>
            <person name="Purvine S.O."/>
            <person name="Zink E.M."/>
            <person name="Wu S."/>
            <person name="Pasa-Tolic L."/>
            <person name="Chaput D.L."/>
            <person name="Haridas S."/>
            <person name="Grigoriev I.V."/>
            <person name="Santelli C.M."/>
            <person name="Hansel C.M."/>
        </authorList>
    </citation>
    <scope>NUCLEOTIDE SEQUENCE [LARGE SCALE GENOMIC DNA]</scope>
    <source>
        <strain evidence="1 2">AP3s5-JAC2a</strain>
    </source>
</reference>
<proteinExistence type="predicted"/>
<dbReference type="PANTHER" id="PTHR38886">
    <property type="entry name" value="SESA DOMAIN-CONTAINING PROTEIN"/>
    <property type="match status" value="1"/>
</dbReference>
<name>A0A177BZQ0_9PLEO</name>
<keyword evidence="2" id="KW-1185">Reference proteome</keyword>
<dbReference type="AlphaFoldDB" id="A0A177BZQ0"/>
<sequence length="149" mass="16092">MVVPAFGFSVGDFIAGTNLLLDVLSAFRSADGASSGYASDISFLSSLTATLSRIEEHTQKYSQDETTRDITKLVVLSQRPLMHFKAFLDKYENSLGAAGFGKGPKRSAKKGVGVVRYTLAQISDEVGKLKEGVERPLGQIHVLLSLQIL</sequence>